<name>A0ABY3SYF8_9GAMM</name>
<dbReference type="InterPro" id="IPR038475">
    <property type="entry name" value="RecG_C_sf"/>
</dbReference>
<proteinExistence type="predicted"/>
<keyword evidence="3" id="KW-1185">Reference proteome</keyword>
<gene>
    <name evidence="2" type="ORF">L2Y54_18595</name>
</gene>
<evidence type="ECO:0000313" key="2">
    <source>
        <dbReference type="EMBL" id="UJS23924.1"/>
    </source>
</evidence>
<dbReference type="Gene3D" id="3.30.950.30">
    <property type="entry name" value="Schlafen, AAA domain"/>
    <property type="match status" value="1"/>
</dbReference>
<feature type="domain" description="Schlafen AlbA-2" evidence="1">
    <location>
        <begin position="6"/>
        <end position="118"/>
    </location>
</feature>
<dbReference type="InterPro" id="IPR007421">
    <property type="entry name" value="Schlafen_AlbA_2_dom"/>
</dbReference>
<organism evidence="2 3">
    <name type="scientific">Thiothrix winogradskyi</name>
    <dbReference type="NCBI Taxonomy" id="96472"/>
    <lineage>
        <taxon>Bacteria</taxon>
        <taxon>Pseudomonadati</taxon>
        <taxon>Pseudomonadota</taxon>
        <taxon>Gammaproteobacteria</taxon>
        <taxon>Thiotrichales</taxon>
        <taxon>Thiotrichaceae</taxon>
        <taxon>Thiothrix</taxon>
    </lineage>
</organism>
<dbReference type="Proteomes" id="UP001054801">
    <property type="component" value="Chromosome"/>
</dbReference>
<dbReference type="Gene3D" id="3.30.565.60">
    <property type="match status" value="1"/>
</dbReference>
<dbReference type="PANTHER" id="PTHR30595:SF6">
    <property type="entry name" value="SCHLAFEN ALBA-2 DOMAIN-CONTAINING PROTEIN"/>
    <property type="match status" value="1"/>
</dbReference>
<accession>A0ABY3SYF8</accession>
<reference evidence="2" key="1">
    <citation type="journal article" date="2022" name="Microorganisms">
        <title>Two New Species of Filamentous Sulfur Bacteria of the Genus Thiothrix, Thiothrix winogradskyi sp. nov. and 'Candidatus Thiothrix sulfatifontis' sp. nov.</title>
        <authorList>
            <person name="Ravin N.V."/>
            <person name="Rossetti S."/>
            <person name="Beletsky A.V."/>
            <person name="Kadnikov V.V."/>
            <person name="Rudenko T.S."/>
            <person name="Smolyakov D.D."/>
            <person name="Moskvitina M.I."/>
            <person name="Gureeva M.V."/>
            <person name="Mardanov A.V."/>
            <person name="Grabovich M.Y."/>
        </authorList>
    </citation>
    <scope>NUCLEOTIDE SEQUENCE</scope>
    <source>
        <strain evidence="2">CT3</strain>
    </source>
</reference>
<dbReference type="PANTHER" id="PTHR30595">
    <property type="entry name" value="GLPR-RELATED TRANSCRIPTIONAL REPRESSOR"/>
    <property type="match status" value="1"/>
</dbReference>
<evidence type="ECO:0000313" key="3">
    <source>
        <dbReference type="Proteomes" id="UP001054801"/>
    </source>
</evidence>
<dbReference type="InterPro" id="IPR038461">
    <property type="entry name" value="Schlafen_AlbA_2_dom_sf"/>
</dbReference>
<dbReference type="EMBL" id="CP091244">
    <property type="protein sequence ID" value="UJS23924.1"/>
    <property type="molecule type" value="Genomic_DNA"/>
</dbReference>
<dbReference type="Pfam" id="PF04326">
    <property type="entry name" value="SLFN_AlbA_2"/>
    <property type="match status" value="1"/>
</dbReference>
<dbReference type="Pfam" id="PF13749">
    <property type="entry name" value="HATPase_c_4"/>
    <property type="match status" value="1"/>
</dbReference>
<sequence length="401" mass="45587">MITNGENSGIEFKRDDIRPEQLAKEIVALANFQGGRILLGVEDDGTVSGLQQPNTQEWVLNVFRDKVFPQIIPFYEELKIPERVAVITIAPGISKPYMLKHNNREEVYIRMGDRSELASREQQLRLFESGGLLHVEVLPVAGTSLTDLDLERLNYYLAGIIRDPEIPITNAEWIERLLGLGLMASDGLGNTVCSIAGLLCFGIKPRRFLRQSGLRVMAFAGTDKEYQARLDIVLDAPLVGRWKMDDRGKKQLVDDGLIEKFAAAIEPFITEESAEIDQYMRREKTWLYPWEAVRETVINALAHRDWTRAVDIEVTCYADRLEVISPGKMQNSMTVTKMIAGQRSPRNPLMMEILRDYAYVDSRGMGVRTKVIPLMRQINHSDPVFEHTEDFLKTTLYRLGG</sequence>
<evidence type="ECO:0000259" key="1">
    <source>
        <dbReference type="Pfam" id="PF04326"/>
    </source>
</evidence>
<protein>
    <submittedName>
        <fullName evidence="2">DNA binding domain-containing protein</fullName>
    </submittedName>
</protein>